<accession>A0A0K2TQ97</accession>
<protein>
    <submittedName>
        <fullName evidence="1">Uncharacterized protein</fullName>
    </submittedName>
</protein>
<dbReference type="EMBL" id="HACA01010847">
    <property type="protein sequence ID" value="CDW28208.1"/>
    <property type="molecule type" value="Transcribed_RNA"/>
</dbReference>
<reference evidence="1" key="1">
    <citation type="submission" date="2014-05" db="EMBL/GenBank/DDBJ databases">
        <authorList>
            <person name="Chronopoulou M."/>
        </authorList>
    </citation>
    <scope>NUCLEOTIDE SEQUENCE</scope>
    <source>
        <tissue evidence="1">Whole organism</tissue>
    </source>
</reference>
<sequence length="15" mass="1737">MEILEVKLEIGTAQY</sequence>
<proteinExistence type="predicted"/>
<name>A0A0K2TQ97_LEPSM</name>
<evidence type="ECO:0000313" key="1">
    <source>
        <dbReference type="EMBL" id="CDW28208.1"/>
    </source>
</evidence>
<organism evidence="1">
    <name type="scientific">Lepeophtheirus salmonis</name>
    <name type="common">Salmon louse</name>
    <name type="synonym">Caligus salmonis</name>
    <dbReference type="NCBI Taxonomy" id="72036"/>
    <lineage>
        <taxon>Eukaryota</taxon>
        <taxon>Metazoa</taxon>
        <taxon>Ecdysozoa</taxon>
        <taxon>Arthropoda</taxon>
        <taxon>Crustacea</taxon>
        <taxon>Multicrustacea</taxon>
        <taxon>Hexanauplia</taxon>
        <taxon>Copepoda</taxon>
        <taxon>Siphonostomatoida</taxon>
        <taxon>Caligidae</taxon>
        <taxon>Lepeophtheirus</taxon>
    </lineage>
</organism>